<dbReference type="Gene3D" id="3.40.50.300">
    <property type="entry name" value="P-loop containing nucleotide triphosphate hydrolases"/>
    <property type="match status" value="1"/>
</dbReference>
<proteinExistence type="predicted"/>
<keyword evidence="3" id="KW-0472">Membrane</keyword>
<dbReference type="Proteomes" id="UP001140094">
    <property type="component" value="Unassembled WGS sequence"/>
</dbReference>
<dbReference type="GO" id="GO:0005524">
    <property type="term" value="F:ATP binding"/>
    <property type="evidence" value="ECO:0007669"/>
    <property type="project" value="UniProtKB-KW"/>
</dbReference>
<evidence type="ECO:0000256" key="1">
    <source>
        <dbReference type="ARBA" id="ARBA00004572"/>
    </source>
</evidence>
<dbReference type="SUPFAM" id="SSF52540">
    <property type="entry name" value="P-loop containing nucleoside triphosphate hydrolases"/>
    <property type="match status" value="1"/>
</dbReference>
<gene>
    <name evidence="8" type="ORF">H4R20_004071</name>
</gene>
<reference evidence="8" key="1">
    <citation type="submission" date="2022-07" db="EMBL/GenBank/DDBJ databases">
        <title>Phylogenomic reconstructions and comparative analyses of Kickxellomycotina fungi.</title>
        <authorList>
            <person name="Reynolds N.K."/>
            <person name="Stajich J.E."/>
            <person name="Barry K."/>
            <person name="Grigoriev I.V."/>
            <person name="Crous P."/>
            <person name="Smith M.E."/>
        </authorList>
    </citation>
    <scope>NUCLEOTIDE SEQUENCE</scope>
    <source>
        <strain evidence="8">NRRL 1565</strain>
    </source>
</reference>
<keyword evidence="5" id="KW-0496">Mitochondrion</keyword>
<feature type="region of interest" description="Disordered" evidence="6">
    <location>
        <begin position="356"/>
        <end position="375"/>
    </location>
</feature>
<dbReference type="OrthoDB" id="39734at2759"/>
<dbReference type="SMART" id="SM00382">
    <property type="entry name" value="AAA"/>
    <property type="match status" value="1"/>
</dbReference>
<sequence length="767" mass="83947">MDSVAPSNRSARVLGAMPQAATSASSASKKEVEALPLFARVGVPPPARAALLAAIDMRSPMKTRSDGAGTDKRVIVGSLRQSMVANQCLERNARVIRNICLLYRISGLELDSTESDYFKRMSGDASFEAEEGKDSTLVFHRQSMYSEMNTQVLARQRQHHGGGWYLDHRPLAAMLLTMPDDVARRYFFAETFLHRWISLAHALAVRENLDLKALRGDPTLLTKVGTTAVLGSRHLRMAWSQLLESFVALRQGMLSHTSVKAGEVDAAGDIQDGGNLYAEQTENDGAEVFSLHRRVDFDEAGIGRRTEDIMDIDPDIPRPKRSVGKDAKEADSVEPLDAQQQRFTQWSDIAHKLEPIDDDYGEGEDSGVSGGTRGAIVHSPQRRIQLARKGLSDYEQRLMGSVVDPQTIPTGFSQVCVKDETVTTLQEIITLPMLRPEYFSKGVLRRYGVSGILLFGPPGTGKTMLAKAVAKESGSVVLNIRASDIYDKYVGEGEKLAEAVFTLARKLAPCVIFIDEVDALFSARSSGEPNKFRRDIMNQIMSEWDGLNTSRKAGAADKSGTAPQVMVMAATNRPFDLDDAILRRLPRRILVDLPGEDDRAKILAVHLKGEELDSDVDLKALAKRSESFSGSDLKNLCVAAAQAALRERVRAEVAASSDSADEVKDKAASGSNAQDVLSVTLIEQLKKVRRLQTAAGKPQGSGETIKLASRHFDAALKKVSPSSSDQMESLVELRKWDKIYGDGAQERKRKFHSIGFANAPPRAEEAG</sequence>
<evidence type="ECO:0000256" key="4">
    <source>
        <dbReference type="ARBA" id="ARBA00022840"/>
    </source>
</evidence>
<evidence type="ECO:0000313" key="8">
    <source>
        <dbReference type="EMBL" id="KAJ2800418.1"/>
    </source>
</evidence>
<organism evidence="8 9">
    <name type="scientific">Coemansia guatemalensis</name>
    <dbReference type="NCBI Taxonomy" id="2761395"/>
    <lineage>
        <taxon>Eukaryota</taxon>
        <taxon>Fungi</taxon>
        <taxon>Fungi incertae sedis</taxon>
        <taxon>Zoopagomycota</taxon>
        <taxon>Kickxellomycotina</taxon>
        <taxon>Kickxellomycetes</taxon>
        <taxon>Kickxellales</taxon>
        <taxon>Kickxellaceae</taxon>
        <taxon>Coemansia</taxon>
    </lineage>
</organism>
<evidence type="ECO:0000256" key="2">
    <source>
        <dbReference type="ARBA" id="ARBA00022741"/>
    </source>
</evidence>
<feature type="domain" description="AAA+ ATPase" evidence="7">
    <location>
        <begin position="448"/>
        <end position="595"/>
    </location>
</feature>
<keyword evidence="2" id="KW-0547">Nucleotide-binding</keyword>
<dbReference type="EMBL" id="JANBUO010000989">
    <property type="protein sequence ID" value="KAJ2800418.1"/>
    <property type="molecule type" value="Genomic_DNA"/>
</dbReference>
<dbReference type="Gene3D" id="1.10.8.60">
    <property type="match status" value="1"/>
</dbReference>
<dbReference type="InterPro" id="IPR003960">
    <property type="entry name" value="ATPase_AAA_CS"/>
</dbReference>
<name>A0A9W8LT46_9FUNG</name>
<comment type="caution">
    <text evidence="8">The sequence shown here is derived from an EMBL/GenBank/DDBJ whole genome shotgun (WGS) entry which is preliminary data.</text>
</comment>
<dbReference type="PANTHER" id="PTHR45644:SF56">
    <property type="entry name" value="AAA ATPASE, PUTATIVE (AFU_ORTHOLOGUE AFUA_2G12920)-RELATED"/>
    <property type="match status" value="1"/>
</dbReference>
<dbReference type="Pfam" id="PF17862">
    <property type="entry name" value="AAA_lid_3"/>
    <property type="match status" value="1"/>
</dbReference>
<dbReference type="AlphaFoldDB" id="A0A9W8LT46"/>
<keyword evidence="9" id="KW-1185">Reference proteome</keyword>
<evidence type="ECO:0000313" key="9">
    <source>
        <dbReference type="Proteomes" id="UP001140094"/>
    </source>
</evidence>
<protein>
    <recommendedName>
        <fullName evidence="7">AAA+ ATPase domain-containing protein</fullName>
    </recommendedName>
</protein>
<feature type="region of interest" description="Disordered" evidence="6">
    <location>
        <begin position="310"/>
        <end position="336"/>
    </location>
</feature>
<dbReference type="InterPro" id="IPR041569">
    <property type="entry name" value="AAA_lid_3"/>
</dbReference>
<dbReference type="GO" id="GO:0016887">
    <property type="term" value="F:ATP hydrolysis activity"/>
    <property type="evidence" value="ECO:0007669"/>
    <property type="project" value="InterPro"/>
</dbReference>
<dbReference type="InterPro" id="IPR003593">
    <property type="entry name" value="AAA+_ATPase"/>
</dbReference>
<dbReference type="PROSITE" id="PS00674">
    <property type="entry name" value="AAA"/>
    <property type="match status" value="1"/>
</dbReference>
<evidence type="ECO:0000256" key="3">
    <source>
        <dbReference type="ARBA" id="ARBA00022787"/>
    </source>
</evidence>
<evidence type="ECO:0000256" key="6">
    <source>
        <dbReference type="SAM" id="MobiDB-lite"/>
    </source>
</evidence>
<feature type="compositionally biased region" description="Acidic residues" evidence="6">
    <location>
        <begin position="356"/>
        <end position="365"/>
    </location>
</feature>
<keyword evidence="4" id="KW-0067">ATP-binding</keyword>
<dbReference type="InterPro" id="IPR051701">
    <property type="entry name" value="Mito_OM_Translocase_MSP1"/>
</dbReference>
<accession>A0A9W8LT46</accession>
<dbReference type="InterPro" id="IPR003959">
    <property type="entry name" value="ATPase_AAA_core"/>
</dbReference>
<comment type="subcellular location">
    <subcellularLocation>
        <location evidence="1">Mitochondrion outer membrane</location>
        <topology evidence="1">Single-pass membrane protein</topology>
    </subcellularLocation>
</comment>
<dbReference type="InterPro" id="IPR027417">
    <property type="entry name" value="P-loop_NTPase"/>
</dbReference>
<dbReference type="GO" id="GO:0005741">
    <property type="term" value="C:mitochondrial outer membrane"/>
    <property type="evidence" value="ECO:0007669"/>
    <property type="project" value="UniProtKB-SubCell"/>
</dbReference>
<dbReference type="Pfam" id="PF00004">
    <property type="entry name" value="AAA"/>
    <property type="match status" value="1"/>
</dbReference>
<dbReference type="PANTHER" id="PTHR45644">
    <property type="entry name" value="AAA ATPASE, PUTATIVE (AFU_ORTHOLOGUE AFUA_2G12920)-RELATED-RELATED"/>
    <property type="match status" value="1"/>
</dbReference>
<feature type="compositionally biased region" description="Basic and acidic residues" evidence="6">
    <location>
        <begin position="315"/>
        <end position="331"/>
    </location>
</feature>
<evidence type="ECO:0000259" key="7">
    <source>
        <dbReference type="SMART" id="SM00382"/>
    </source>
</evidence>
<keyword evidence="3" id="KW-1000">Mitochondrion outer membrane</keyword>
<evidence type="ECO:0000256" key="5">
    <source>
        <dbReference type="ARBA" id="ARBA00023128"/>
    </source>
</evidence>